<keyword evidence="2" id="KW-0009">Actin-binding</keyword>
<evidence type="ECO:0000256" key="2">
    <source>
        <dbReference type="ARBA" id="ARBA00023203"/>
    </source>
</evidence>
<dbReference type="Pfam" id="PF00241">
    <property type="entry name" value="Cofilin_ADF"/>
    <property type="match status" value="1"/>
</dbReference>
<dbReference type="Gene3D" id="3.40.20.10">
    <property type="entry name" value="Severin"/>
    <property type="match status" value="1"/>
</dbReference>
<protein>
    <recommendedName>
        <fullName evidence="3">ADF-H domain-containing protein</fullName>
    </recommendedName>
</protein>
<dbReference type="SUPFAM" id="SSF55753">
    <property type="entry name" value="Actin depolymerizing proteins"/>
    <property type="match status" value="1"/>
</dbReference>
<dbReference type="InterPro" id="IPR017904">
    <property type="entry name" value="ADF/Cofilin"/>
</dbReference>
<dbReference type="PROSITE" id="PS51263">
    <property type="entry name" value="ADF_H"/>
    <property type="match status" value="1"/>
</dbReference>
<dbReference type="GO" id="GO:0015629">
    <property type="term" value="C:actin cytoskeleton"/>
    <property type="evidence" value="ECO:0007669"/>
    <property type="project" value="InterPro"/>
</dbReference>
<reference evidence="4" key="1">
    <citation type="submission" date="2021-01" db="EMBL/GenBank/DDBJ databases">
        <authorList>
            <person name="Corre E."/>
            <person name="Pelletier E."/>
            <person name="Niang G."/>
            <person name="Scheremetjew M."/>
            <person name="Finn R."/>
            <person name="Kale V."/>
            <person name="Holt S."/>
            <person name="Cochrane G."/>
            <person name="Meng A."/>
            <person name="Brown T."/>
            <person name="Cohen L."/>
        </authorList>
    </citation>
    <scope>NUCLEOTIDE SEQUENCE</scope>
    <source>
        <strain evidence="4">Chinc5</strain>
    </source>
</reference>
<name>A0A7S2EY82_9EUKA</name>
<accession>A0A7S2EY82</accession>
<gene>
    <name evidence="4" type="ORF">SRAM0439_LOCUS504</name>
</gene>
<dbReference type="EMBL" id="HBGP01001007">
    <property type="protein sequence ID" value="CAD9363410.1"/>
    <property type="molecule type" value="Transcribed_RNA"/>
</dbReference>
<dbReference type="InterPro" id="IPR002108">
    <property type="entry name" value="ADF-H"/>
</dbReference>
<evidence type="ECO:0000259" key="3">
    <source>
        <dbReference type="PROSITE" id="PS51263"/>
    </source>
</evidence>
<dbReference type="CDD" id="cd11286">
    <property type="entry name" value="ADF_cofilin_like"/>
    <property type="match status" value="1"/>
</dbReference>
<dbReference type="GO" id="GO:0030042">
    <property type="term" value="P:actin filament depolymerization"/>
    <property type="evidence" value="ECO:0007669"/>
    <property type="project" value="InterPro"/>
</dbReference>
<sequence>MSGIAISADVQAKFQEMKLGHCYRYIIFRMSDDLTEVIVEKTAPETASYDDFVAELPENDCRYALYDYEADMGSDGIRNKLCFVLWCPDSSRIKPKMLYTSTKESMKKVLVGINTEIQATDYSEIAEDVVKERAMKFV</sequence>
<dbReference type="GO" id="GO:0003779">
    <property type="term" value="F:actin binding"/>
    <property type="evidence" value="ECO:0007669"/>
    <property type="project" value="UniProtKB-KW"/>
</dbReference>
<dbReference type="InterPro" id="IPR029006">
    <property type="entry name" value="ADF-H/Gelsolin-like_dom_sf"/>
</dbReference>
<dbReference type="SMART" id="SM00102">
    <property type="entry name" value="ADF"/>
    <property type="match status" value="1"/>
</dbReference>
<feature type="domain" description="ADF-H" evidence="3">
    <location>
        <begin position="3"/>
        <end position="135"/>
    </location>
</feature>
<evidence type="ECO:0000313" key="4">
    <source>
        <dbReference type="EMBL" id="CAD9363410.1"/>
    </source>
</evidence>
<proteinExistence type="inferred from homology"/>
<comment type="similarity">
    <text evidence="1">Belongs to the actin-binding proteins ADF family.</text>
</comment>
<dbReference type="AlphaFoldDB" id="A0A7S2EY82"/>
<dbReference type="PANTHER" id="PTHR11913">
    <property type="entry name" value="COFILIN-RELATED"/>
    <property type="match status" value="1"/>
</dbReference>
<organism evidence="4">
    <name type="scientific">Stereomyxa ramosa</name>
    <dbReference type="NCBI Taxonomy" id="1078864"/>
    <lineage>
        <taxon>Eukaryota</taxon>
        <taxon>Amoebozoa</taxon>
        <taxon>Amoebozoa incertae sedis</taxon>
        <taxon>Stereomyxa</taxon>
    </lineage>
</organism>
<evidence type="ECO:0000256" key="1">
    <source>
        <dbReference type="ARBA" id="ARBA00006844"/>
    </source>
</evidence>